<reference evidence="1" key="1">
    <citation type="submission" date="2024-09" db="EMBL/GenBank/DDBJ databases">
        <title>Black Yeasts Isolated from many extreme environments.</title>
        <authorList>
            <person name="Coleine C."/>
            <person name="Stajich J.E."/>
            <person name="Selbmann L."/>
        </authorList>
    </citation>
    <scope>NUCLEOTIDE SEQUENCE</scope>
    <source>
        <strain evidence="1">CCFEE 5737</strain>
    </source>
</reference>
<evidence type="ECO:0000313" key="2">
    <source>
        <dbReference type="Proteomes" id="UP001186974"/>
    </source>
</evidence>
<keyword evidence="2" id="KW-1185">Reference proteome</keyword>
<organism evidence="1 2">
    <name type="scientific">Coniosporium uncinatum</name>
    <dbReference type="NCBI Taxonomy" id="93489"/>
    <lineage>
        <taxon>Eukaryota</taxon>
        <taxon>Fungi</taxon>
        <taxon>Dikarya</taxon>
        <taxon>Ascomycota</taxon>
        <taxon>Pezizomycotina</taxon>
        <taxon>Dothideomycetes</taxon>
        <taxon>Dothideomycetes incertae sedis</taxon>
        <taxon>Coniosporium</taxon>
    </lineage>
</organism>
<accession>A0ACC3DXS2</accession>
<dbReference type="EMBL" id="JAWDJW010000210">
    <property type="protein sequence ID" value="KAK3081304.1"/>
    <property type="molecule type" value="Genomic_DNA"/>
</dbReference>
<sequence length="242" mass="27928">MKNGDPASLEKASMDPRNEREAQSHLLSPGGCSSGNRPSDASTDEEDFVPNDYHSNPKGFFERQRERFQRWRLTSCPSINFTLNRRQRMLSLAVAVALFIGLSYVVFRHSEWPVRKEEPAPSPPLPPELEEPLEPEVPPRPQYCTTWPVDEDGKYKPQRSHVDKIKYDSIAPKGGWKKPTGFKIIAIVFYGRRRFIDILDCYLQRNLASNGGYVDEVWYMAHTTKKEDVSWLSSFVQKTEEY</sequence>
<proteinExistence type="predicted"/>
<comment type="caution">
    <text evidence="1">The sequence shown here is derived from an EMBL/GenBank/DDBJ whole genome shotgun (WGS) entry which is preliminary data.</text>
</comment>
<dbReference type="Proteomes" id="UP001186974">
    <property type="component" value="Unassembled WGS sequence"/>
</dbReference>
<protein>
    <submittedName>
        <fullName evidence="1">Uncharacterized protein</fullName>
    </submittedName>
</protein>
<gene>
    <name evidence="1" type="ORF">LTS18_008162</name>
</gene>
<name>A0ACC3DXS2_9PEZI</name>
<evidence type="ECO:0000313" key="1">
    <source>
        <dbReference type="EMBL" id="KAK3081304.1"/>
    </source>
</evidence>
<feature type="non-terminal residue" evidence="1">
    <location>
        <position position="242"/>
    </location>
</feature>